<evidence type="ECO:0000256" key="5">
    <source>
        <dbReference type="ARBA" id="ARBA00023194"/>
    </source>
</evidence>
<keyword evidence="2" id="KW-0596">Phosphopantetheine</keyword>
<dbReference type="InterPro" id="IPR050091">
    <property type="entry name" value="PKS_NRPS_Biosynth_Enz"/>
</dbReference>
<keyword evidence="4" id="KW-0808">Transferase</keyword>
<feature type="region of interest" description="Disordered" evidence="8">
    <location>
        <begin position="1"/>
        <end position="38"/>
    </location>
</feature>
<dbReference type="SMART" id="SM00822">
    <property type="entry name" value="PKS_KR"/>
    <property type="match status" value="1"/>
</dbReference>
<dbReference type="Pfam" id="PF08659">
    <property type="entry name" value="KR"/>
    <property type="match status" value="1"/>
</dbReference>
<dbReference type="GO" id="GO:0004315">
    <property type="term" value="F:3-oxoacyl-[acyl-carrier-protein] synthase activity"/>
    <property type="evidence" value="ECO:0007669"/>
    <property type="project" value="InterPro"/>
</dbReference>
<dbReference type="Proteomes" id="UP000509303">
    <property type="component" value="Chromosome"/>
</dbReference>
<dbReference type="RefSeq" id="WP_176164103.1">
    <property type="nucleotide sequence ID" value="NZ_CP054929.1"/>
</dbReference>
<dbReference type="InterPro" id="IPR036299">
    <property type="entry name" value="Polyketide_synth_docking_sf"/>
</dbReference>
<dbReference type="SUPFAM" id="SSF53901">
    <property type="entry name" value="Thiolase-like"/>
    <property type="match status" value="1"/>
</dbReference>
<dbReference type="InterPro" id="IPR020806">
    <property type="entry name" value="PKS_PP-bd"/>
</dbReference>
<dbReference type="CDD" id="cd00833">
    <property type="entry name" value="PKS"/>
    <property type="match status" value="1"/>
</dbReference>
<dbReference type="InterPro" id="IPR018201">
    <property type="entry name" value="Ketoacyl_synth_AS"/>
</dbReference>
<dbReference type="FunFam" id="1.10.1200.10:FF:000007">
    <property type="entry name" value="Probable polyketide synthase pks17"/>
    <property type="match status" value="1"/>
</dbReference>
<organism evidence="11 12">
    <name type="scientific">Streptomyces buecherae</name>
    <dbReference type="NCBI Taxonomy" id="2763006"/>
    <lineage>
        <taxon>Bacteria</taxon>
        <taxon>Bacillati</taxon>
        <taxon>Actinomycetota</taxon>
        <taxon>Actinomycetes</taxon>
        <taxon>Kitasatosporales</taxon>
        <taxon>Streptomycetaceae</taxon>
        <taxon>Streptomyces</taxon>
    </lineage>
</organism>
<dbReference type="Pfam" id="PF02801">
    <property type="entry name" value="Ketoacyl-synt_C"/>
    <property type="match status" value="1"/>
</dbReference>
<dbReference type="SMART" id="SM00823">
    <property type="entry name" value="PKS_PP"/>
    <property type="match status" value="1"/>
</dbReference>
<dbReference type="GO" id="GO:0031177">
    <property type="term" value="F:phosphopantetheine binding"/>
    <property type="evidence" value="ECO:0007669"/>
    <property type="project" value="InterPro"/>
</dbReference>
<dbReference type="Gene3D" id="1.10.1200.10">
    <property type="entry name" value="ACP-like"/>
    <property type="match status" value="1"/>
</dbReference>
<dbReference type="GO" id="GO:0004312">
    <property type="term" value="F:fatty acid synthase activity"/>
    <property type="evidence" value="ECO:0007669"/>
    <property type="project" value="TreeGrafter"/>
</dbReference>
<dbReference type="PROSITE" id="PS00606">
    <property type="entry name" value="KS3_1"/>
    <property type="match status" value="1"/>
</dbReference>
<dbReference type="InterPro" id="IPR001227">
    <property type="entry name" value="Ac_transferase_dom_sf"/>
</dbReference>
<dbReference type="InterPro" id="IPR020841">
    <property type="entry name" value="PKS_Beta-ketoAc_synthase_dom"/>
</dbReference>
<feature type="compositionally biased region" description="Low complexity" evidence="8">
    <location>
        <begin position="15"/>
        <end position="35"/>
    </location>
</feature>
<dbReference type="PROSITE" id="PS50075">
    <property type="entry name" value="CARRIER"/>
    <property type="match status" value="1"/>
</dbReference>
<dbReference type="InterPro" id="IPR016036">
    <property type="entry name" value="Malonyl_transacylase_ACP-bd"/>
</dbReference>
<proteinExistence type="predicted"/>
<dbReference type="SUPFAM" id="SSF52151">
    <property type="entry name" value="FabD/lysophospholipase-like"/>
    <property type="match status" value="1"/>
</dbReference>
<dbReference type="InterPro" id="IPR036291">
    <property type="entry name" value="NAD(P)-bd_dom_sf"/>
</dbReference>
<dbReference type="SUPFAM" id="SSF55048">
    <property type="entry name" value="Probable ACP-binding domain of malonyl-CoA ACP transacylase"/>
    <property type="match status" value="1"/>
</dbReference>
<dbReference type="FunFam" id="3.40.47.10:FF:000019">
    <property type="entry name" value="Polyketide synthase type I"/>
    <property type="match status" value="1"/>
</dbReference>
<keyword evidence="3" id="KW-0597">Phosphoprotein</keyword>
<dbReference type="Gene3D" id="3.30.70.3290">
    <property type="match status" value="1"/>
</dbReference>
<dbReference type="EMBL" id="CP054929">
    <property type="protein sequence ID" value="QKW52399.1"/>
    <property type="molecule type" value="Genomic_DNA"/>
</dbReference>
<sequence length="1703" mass="179427">MPSHEPTPTPPQPAPGGQQAAPAPGAAPQQAAPGGDTEQKLLDYLKRVTTELQQTQSRLRGVESRSQEPIAIVSMACRFPGGVRSPEELWQLLTDGGDAISGLPTNRGWDLAALYDADPDREGTSYVTEGGFLEDADRFDAGLFGISPREALAMDPQQRLVLELTWEALERAGIDPLSLRGAGVGTFIGANPLDYRSGIEQVPDGFEGHLLTGGAASVVSGRVAYSFGFEGPAITLDTACSSSLVALHLAVRALRNEECELAVAGGVAVMSTPAEFVGFSRQRGLAADGRCKAFGAGADGMGLGEGVGLLLVERLSDAVRNGHQVLAVVRGSAVNQDGASNGLTAPSGPSQQRVIEAALADARLSAAHVDAVETHGTGTTLGDPIEAQALLATYGRSRDGDEPLWIGSLKSNIGHAQAAAGVGGVIKSVLALRAGVLPATLHADEPTPEVDWSAGAVSPLSTARPWPETGRPRRAGVSAFGMGGTNAHVIVEQADTEHAAHADPAPADDAGARGAEHGALPWVVAGKTERALTAQAARLRDHLERHPELSPLDVAGTLVGGRAALEHRAVVVGADRTELLAGLDQLARGTDGAGGPTVVRGTVTPAADRPVFVFPGQGAQWVGMARELMASAPVFAESMARCGQALAPFVDWDFAAELDGSLERVDVVQPISWAVMVSLAELWRSYGVEPAAVVGHSQGEIAAAVVAGALSYEDGARVVALRSKVIGERLAGKGGMVSLGLPRAAAEERIAGYGERVTVAAVNGPSATVVAGEPAALDELIAGCEADEVRAKRVPVDYASHTPQVESIREELLRVLDGVAPRSAEVPFYSTVEAEPVDTAALDAAYWVRNLRRSVEFERTTGALLDHGYGVFVECSAHPVLTMAIGETAEHAGAADGPAAEIVAVGSLRRDEGGQRRFLASLAEAYAGGVAVTWAPLLAGARTVELPTYAFQHQRYWIESAGDVRPEAARRDPAEAAFWDAVDDADLARLTETLQVDPEQPLRSVLPALSAWRRRNQERSEVDSWRYTIAWHPVPDAPAPALRGGWLAVVPTERADDPAVRGTLAALERHGADVVRLDVEAADADRAKLTARLGEAVGDGAGLTGVLSLWPLDDASPHPDHATLSAGVMGSLALLQAIGDAGLAAPLWCVTRGGVAVDDADPRPSRVQAQVWGLGRVAALEQATRWGGLVDLPSDADERALNRLVAVLGGLDGEDQVAVRRTGLLARRMVRDLLGGGEPVRDWQPRDTVLITGGTGALGTLLARWCAQHGAAHLVLTSRRGPDAPGAAELERELTALGARVTIAACDIANYDELADLVRRVEAEGPPIRAVVHTAAHIDLGPLDEARPADFADAFAAKVEGAEHLDRLFDQDTLDAFVLYSSIAAFWGSGYHGAYAAANAHLDAMAYQRRARGLAATSMAWGVWRPVDIKESYAAERMAISERAQAQGLPFLEPDLGIAALKQSLDNDDTFIALANIDWEQFVALFTMARPTRLLDALPEATRVMRRLREAAEAEPAGTTAAAAELRQRLAPLPDEERGRILLDLVRTHAAAVLGHPTTDDVKPGHPFRDLGFDSLTSVELRNRLGRATGLKLPATLAFDHPTPQTLVGLLRAELLQESATTAESVHTDIDRMAAALTDLDVDDLGREAITERLRALLAQWTGSQVQVTGGDETEAGESVADRLETASDDEMFAFIRDELGRA</sequence>
<dbReference type="SMART" id="SM01294">
    <property type="entry name" value="PKS_PP_betabranch"/>
    <property type="match status" value="1"/>
</dbReference>
<evidence type="ECO:0000256" key="3">
    <source>
        <dbReference type="ARBA" id="ARBA00022553"/>
    </source>
</evidence>
<dbReference type="InterPro" id="IPR036736">
    <property type="entry name" value="ACP-like_sf"/>
</dbReference>
<feature type="domain" description="Carrier" evidence="9">
    <location>
        <begin position="1540"/>
        <end position="1615"/>
    </location>
</feature>
<protein>
    <submittedName>
        <fullName evidence="11">SDR family NAD(P)-dependent oxidoreductase</fullName>
    </submittedName>
</protein>
<dbReference type="Gene3D" id="3.40.50.720">
    <property type="entry name" value="NAD(P)-binding Rossmann-like Domain"/>
    <property type="match status" value="1"/>
</dbReference>
<evidence type="ECO:0000256" key="2">
    <source>
        <dbReference type="ARBA" id="ARBA00022450"/>
    </source>
</evidence>
<evidence type="ECO:0000256" key="6">
    <source>
        <dbReference type="ARBA" id="ARBA00023268"/>
    </source>
</evidence>
<dbReference type="PROSITE" id="PS52004">
    <property type="entry name" value="KS3_2"/>
    <property type="match status" value="1"/>
</dbReference>
<dbReference type="InterPro" id="IPR014043">
    <property type="entry name" value="Acyl_transferase_dom"/>
</dbReference>
<keyword evidence="7" id="KW-0012">Acyltransferase</keyword>
<evidence type="ECO:0000313" key="12">
    <source>
        <dbReference type="Proteomes" id="UP000509303"/>
    </source>
</evidence>
<dbReference type="InterPro" id="IPR006162">
    <property type="entry name" value="Ppantetheine_attach_site"/>
</dbReference>
<dbReference type="Gene3D" id="3.40.47.10">
    <property type="match status" value="1"/>
</dbReference>
<evidence type="ECO:0000259" key="9">
    <source>
        <dbReference type="PROSITE" id="PS50075"/>
    </source>
</evidence>
<dbReference type="Pfam" id="PF00698">
    <property type="entry name" value="Acyl_transf_1"/>
    <property type="match status" value="1"/>
</dbReference>
<dbReference type="Pfam" id="PF08990">
    <property type="entry name" value="Docking"/>
    <property type="match status" value="1"/>
</dbReference>
<dbReference type="PANTHER" id="PTHR43775:SF51">
    <property type="entry name" value="INACTIVE PHENOLPHTHIOCEROL SYNTHESIS POLYKETIDE SYNTHASE TYPE I PKS1-RELATED"/>
    <property type="match status" value="1"/>
</dbReference>
<dbReference type="Pfam" id="PF18369">
    <property type="entry name" value="PKS_DE"/>
    <property type="match status" value="1"/>
</dbReference>
<dbReference type="NCBIfam" id="NF045894">
    <property type="entry name" value="PKS_plus_SDR"/>
    <property type="match status" value="1"/>
</dbReference>
<dbReference type="PANTHER" id="PTHR43775">
    <property type="entry name" value="FATTY ACID SYNTHASE"/>
    <property type="match status" value="1"/>
</dbReference>
<dbReference type="InterPro" id="IPR014030">
    <property type="entry name" value="Ketoacyl_synth_N"/>
</dbReference>
<evidence type="ECO:0000256" key="8">
    <source>
        <dbReference type="SAM" id="MobiDB-lite"/>
    </source>
</evidence>
<evidence type="ECO:0000256" key="1">
    <source>
        <dbReference type="ARBA" id="ARBA00001957"/>
    </source>
</evidence>
<keyword evidence="12" id="KW-1185">Reference proteome</keyword>
<dbReference type="InterPro" id="IPR016039">
    <property type="entry name" value="Thiolase-like"/>
</dbReference>
<dbReference type="InterPro" id="IPR016035">
    <property type="entry name" value="Acyl_Trfase/lysoPLipase"/>
</dbReference>
<dbReference type="SUPFAM" id="SSF51735">
    <property type="entry name" value="NAD(P)-binding Rossmann-fold domains"/>
    <property type="match status" value="2"/>
</dbReference>
<dbReference type="SUPFAM" id="SSF47336">
    <property type="entry name" value="ACP-like"/>
    <property type="match status" value="1"/>
</dbReference>
<dbReference type="Pfam" id="PF00550">
    <property type="entry name" value="PP-binding"/>
    <property type="match status" value="1"/>
</dbReference>
<dbReference type="CDD" id="cd08952">
    <property type="entry name" value="KR_1_SDR_x"/>
    <property type="match status" value="1"/>
</dbReference>
<evidence type="ECO:0000313" key="11">
    <source>
        <dbReference type="EMBL" id="QKW52399.1"/>
    </source>
</evidence>
<dbReference type="InterPro" id="IPR013968">
    <property type="entry name" value="PKS_KR"/>
</dbReference>
<accession>A0A7H8ND44</accession>
<dbReference type="Pfam" id="PF00109">
    <property type="entry name" value="ketoacyl-synt"/>
    <property type="match status" value="1"/>
</dbReference>
<dbReference type="GO" id="GO:0006633">
    <property type="term" value="P:fatty acid biosynthetic process"/>
    <property type="evidence" value="ECO:0007669"/>
    <property type="project" value="InterPro"/>
</dbReference>
<name>A0A7H8ND44_9ACTN</name>
<comment type="cofactor">
    <cofactor evidence="1">
        <name>pantetheine 4'-phosphate</name>
        <dbReference type="ChEBI" id="CHEBI:47942"/>
    </cofactor>
</comment>
<dbReference type="Gene3D" id="6.10.140.1830">
    <property type="match status" value="1"/>
</dbReference>
<gene>
    <name evidence="11" type="ORF">HUT08_25920</name>
</gene>
<dbReference type="Gene3D" id="3.40.366.10">
    <property type="entry name" value="Malonyl-Coenzyme A Acyl Carrier Protein, domain 2"/>
    <property type="match status" value="1"/>
</dbReference>
<dbReference type="FunFam" id="3.40.366.10:FF:000002">
    <property type="entry name" value="Probable polyketide synthase 2"/>
    <property type="match status" value="1"/>
</dbReference>
<reference evidence="11 12" key="1">
    <citation type="submission" date="2020-06" db="EMBL/GenBank/DDBJ databases">
        <title>Genome mining for natural products.</title>
        <authorList>
            <person name="Zhang B."/>
            <person name="Shi J."/>
            <person name="Ge H."/>
        </authorList>
    </citation>
    <scope>NUCLEOTIDE SEQUENCE [LARGE SCALE GENOMIC DNA]</scope>
    <source>
        <strain evidence="11 12">NA00687</strain>
    </source>
</reference>
<dbReference type="InterPro" id="IPR032821">
    <property type="entry name" value="PKS_assoc"/>
</dbReference>
<dbReference type="InterPro" id="IPR009081">
    <property type="entry name" value="PP-bd_ACP"/>
</dbReference>
<dbReference type="SMART" id="SM00825">
    <property type="entry name" value="PKS_KS"/>
    <property type="match status" value="1"/>
</dbReference>
<keyword evidence="6" id="KW-0511">Multifunctional enzyme</keyword>
<dbReference type="GO" id="GO:0033068">
    <property type="term" value="P:macrolide biosynthetic process"/>
    <property type="evidence" value="ECO:0007669"/>
    <property type="project" value="UniProtKB-ARBA"/>
</dbReference>
<dbReference type="SUPFAM" id="SSF101173">
    <property type="entry name" value="Docking domain B of the erythromycin polyketide synthase (DEBS)"/>
    <property type="match status" value="1"/>
</dbReference>
<dbReference type="InterPro" id="IPR014031">
    <property type="entry name" value="Ketoacyl_synth_C"/>
</dbReference>
<feature type="domain" description="Ketosynthase family 3 (KS3)" evidence="10">
    <location>
        <begin position="67"/>
        <end position="493"/>
    </location>
</feature>
<evidence type="ECO:0000259" key="10">
    <source>
        <dbReference type="PROSITE" id="PS52004"/>
    </source>
</evidence>
<dbReference type="SMART" id="SM00827">
    <property type="entry name" value="PKS_AT"/>
    <property type="match status" value="1"/>
</dbReference>
<dbReference type="InterPro" id="IPR057326">
    <property type="entry name" value="KR_dom"/>
</dbReference>
<evidence type="ECO:0000256" key="4">
    <source>
        <dbReference type="ARBA" id="ARBA00022679"/>
    </source>
</evidence>
<keyword evidence="5" id="KW-0045">Antibiotic biosynthesis</keyword>
<dbReference type="PROSITE" id="PS00012">
    <property type="entry name" value="PHOSPHOPANTETHEINE"/>
    <property type="match status" value="1"/>
</dbReference>
<dbReference type="InterPro" id="IPR041618">
    <property type="entry name" value="PKS_DE"/>
</dbReference>
<dbReference type="Pfam" id="PF16197">
    <property type="entry name" value="KAsynt_C_assoc"/>
    <property type="match status" value="1"/>
</dbReference>
<feature type="compositionally biased region" description="Pro residues" evidence="8">
    <location>
        <begin position="1"/>
        <end position="14"/>
    </location>
</feature>
<evidence type="ECO:0000256" key="7">
    <source>
        <dbReference type="ARBA" id="ARBA00023315"/>
    </source>
</evidence>
<dbReference type="InterPro" id="IPR015083">
    <property type="entry name" value="NorB/c/GfsB-D-like_docking"/>
</dbReference>